<organism evidence="3 4">
    <name type="scientific">Natronolimnohabitans innermongolicus JCM 12255</name>
    <dbReference type="NCBI Taxonomy" id="1227499"/>
    <lineage>
        <taxon>Archaea</taxon>
        <taxon>Methanobacteriati</taxon>
        <taxon>Methanobacteriota</taxon>
        <taxon>Stenosarchaea group</taxon>
        <taxon>Halobacteria</taxon>
        <taxon>Halobacteriales</taxon>
        <taxon>Natrialbaceae</taxon>
        <taxon>Natronolimnohabitans</taxon>
    </lineage>
</organism>
<dbReference type="eggNOG" id="arCOG08989">
    <property type="taxonomic scope" value="Archaea"/>
</dbReference>
<feature type="region of interest" description="Disordered" evidence="1">
    <location>
        <begin position="1"/>
        <end position="20"/>
    </location>
</feature>
<dbReference type="EMBL" id="AOHZ01000023">
    <property type="protein sequence ID" value="ELY59652.1"/>
    <property type="molecule type" value="Genomic_DNA"/>
</dbReference>
<evidence type="ECO:0000313" key="3">
    <source>
        <dbReference type="EMBL" id="ELY59652.1"/>
    </source>
</evidence>
<reference evidence="3 4" key="1">
    <citation type="journal article" date="2014" name="PLoS Genet.">
        <title>Phylogenetically driven sequencing of extremely halophilic archaea reveals strategies for static and dynamic osmo-response.</title>
        <authorList>
            <person name="Becker E.A."/>
            <person name="Seitzer P.M."/>
            <person name="Tritt A."/>
            <person name="Larsen D."/>
            <person name="Krusor M."/>
            <person name="Yao A.I."/>
            <person name="Wu D."/>
            <person name="Madern D."/>
            <person name="Eisen J.A."/>
            <person name="Darling A.E."/>
            <person name="Facciotti M.T."/>
        </authorList>
    </citation>
    <scope>NUCLEOTIDE SEQUENCE [LARGE SCALE GENOMIC DNA]</scope>
    <source>
        <strain evidence="3 4">JCM 12255</strain>
    </source>
</reference>
<sequence length="115" mass="12990">MSKTARERLTPIDGAEDRPVYVDDREETYHTWYDTAAYEPVSTALVVAVASIRGVDVEDLERVSRYVDPDALNALVRHWDERDEREGRGRRTISFPFGGCAVTVYADGEIVIDPT</sequence>
<evidence type="ECO:0000313" key="4">
    <source>
        <dbReference type="Proteomes" id="UP000011602"/>
    </source>
</evidence>
<accession>L9XDE7</accession>
<gene>
    <name evidence="3" type="ORF">C493_05008</name>
</gene>
<comment type="caution">
    <text evidence="3">The sequence shown here is derived from an EMBL/GenBank/DDBJ whole genome shotgun (WGS) entry which is preliminary data.</text>
</comment>
<feature type="domain" description="Halobacterial output" evidence="2">
    <location>
        <begin position="38"/>
        <end position="114"/>
    </location>
</feature>
<keyword evidence="4" id="KW-1185">Reference proteome</keyword>
<evidence type="ECO:0000259" key="2">
    <source>
        <dbReference type="Pfam" id="PF18545"/>
    </source>
</evidence>
<dbReference type="Proteomes" id="UP000011602">
    <property type="component" value="Unassembled WGS sequence"/>
</dbReference>
<dbReference type="Pfam" id="PF18545">
    <property type="entry name" value="HalOD1"/>
    <property type="match status" value="1"/>
</dbReference>
<protein>
    <recommendedName>
        <fullName evidence="2">Halobacterial output domain-containing protein</fullName>
    </recommendedName>
</protein>
<proteinExistence type="predicted"/>
<evidence type="ECO:0000256" key="1">
    <source>
        <dbReference type="SAM" id="MobiDB-lite"/>
    </source>
</evidence>
<dbReference type="RefSeq" id="WP_007258308.1">
    <property type="nucleotide sequence ID" value="NZ_AOHZ01000023.1"/>
</dbReference>
<dbReference type="AlphaFoldDB" id="L9XDE7"/>
<dbReference type="OrthoDB" id="193772at2157"/>
<name>L9XDE7_9EURY</name>
<dbReference type="InterPro" id="IPR040624">
    <property type="entry name" value="HalOD1"/>
</dbReference>